<accession>A0A0D0HG45</accession>
<dbReference type="InterPro" id="IPR002525">
    <property type="entry name" value="Transp_IS110-like_N"/>
</dbReference>
<dbReference type="GO" id="GO:0004803">
    <property type="term" value="F:transposase activity"/>
    <property type="evidence" value="ECO:0007669"/>
    <property type="project" value="InterPro"/>
</dbReference>
<keyword evidence="4" id="KW-1185">Reference proteome</keyword>
<protein>
    <submittedName>
        <fullName evidence="3">Transposase</fullName>
    </submittedName>
</protein>
<dbReference type="GO" id="GO:0006313">
    <property type="term" value="P:DNA transposition"/>
    <property type="evidence" value="ECO:0007669"/>
    <property type="project" value="InterPro"/>
</dbReference>
<dbReference type="Proteomes" id="UP000032046">
    <property type="component" value="Unassembled WGS sequence"/>
</dbReference>
<dbReference type="PANTHER" id="PTHR33055">
    <property type="entry name" value="TRANSPOSASE FOR INSERTION SEQUENCE ELEMENT IS1111A"/>
    <property type="match status" value="1"/>
</dbReference>
<dbReference type="Pfam" id="PF01548">
    <property type="entry name" value="DEDD_Tnp_IS110"/>
    <property type="match status" value="1"/>
</dbReference>
<evidence type="ECO:0000259" key="2">
    <source>
        <dbReference type="Pfam" id="PF02371"/>
    </source>
</evidence>
<feature type="domain" description="Transposase IS116/IS110/IS902 C-terminal" evidence="2">
    <location>
        <begin position="213"/>
        <end position="298"/>
    </location>
</feature>
<dbReference type="GO" id="GO:0003677">
    <property type="term" value="F:DNA binding"/>
    <property type="evidence" value="ECO:0007669"/>
    <property type="project" value="InterPro"/>
</dbReference>
<dbReference type="OrthoDB" id="964423at2"/>
<dbReference type="RefSeq" id="WP_042517114.1">
    <property type="nucleotide sequence ID" value="NZ_JAXESS010000021.1"/>
</dbReference>
<dbReference type="AlphaFoldDB" id="A0A0D0HG45"/>
<dbReference type="NCBIfam" id="NF033542">
    <property type="entry name" value="transpos_IS110"/>
    <property type="match status" value="1"/>
</dbReference>
<evidence type="ECO:0000313" key="3">
    <source>
        <dbReference type="EMBL" id="KIP64960.1"/>
    </source>
</evidence>
<dbReference type="InterPro" id="IPR003346">
    <property type="entry name" value="Transposase_20"/>
</dbReference>
<evidence type="ECO:0000313" key="4">
    <source>
        <dbReference type="Proteomes" id="UP000032046"/>
    </source>
</evidence>
<feature type="domain" description="Transposase IS110-like N-terminal" evidence="1">
    <location>
        <begin position="6"/>
        <end position="154"/>
    </location>
</feature>
<name>A0A0D0HG45_9BACT</name>
<dbReference type="InterPro" id="IPR047650">
    <property type="entry name" value="Transpos_IS110"/>
</dbReference>
<dbReference type="GeneID" id="93485077"/>
<dbReference type="PANTHER" id="PTHR33055:SF3">
    <property type="entry name" value="PUTATIVE TRANSPOSASE FOR IS117-RELATED"/>
    <property type="match status" value="1"/>
</dbReference>
<comment type="caution">
    <text evidence="3">The sequence shown here is derived from an EMBL/GenBank/DDBJ whole genome shotgun (WGS) entry which is preliminary data.</text>
</comment>
<proteinExistence type="predicted"/>
<sequence length="341" mass="39031">MKNLFIGVDFSKEKVDVAILFADGLAETAARVFNEFKTTVSGYRQLVKWVEQNSCGIDSSLWLFCGENTGDYSKGLCNFLYGKGYDMWLENAKSIKDASGLRRLKSDRADASMIAEYAMRNYDKAVMYEPLSESLTQLRELFLYRQMIVRHRCSFQVRRGEKRLTMEKSPVKTMISQSGRHIVSELNKEIEKIDKRIADLIKSDEELTEVFTIVTSVPGIGTQNAVCLMVYTDNFRRFNYDSRKIACYYGLAPFGKDSGTSVHSDPHVHYMANRQIKAMLTQAALAAVNFNPIMARYYMRLVERGKKKQVALNNVKNKLVHLVTAMVRNRQTFTPEYKISA</sequence>
<evidence type="ECO:0000259" key="1">
    <source>
        <dbReference type="Pfam" id="PF01548"/>
    </source>
</evidence>
<dbReference type="Pfam" id="PF02371">
    <property type="entry name" value="Transposase_20"/>
    <property type="match status" value="1"/>
</dbReference>
<dbReference type="EMBL" id="JXQK01000007">
    <property type="protein sequence ID" value="KIP64960.1"/>
    <property type="molecule type" value="Genomic_DNA"/>
</dbReference>
<reference evidence="3 4" key="1">
    <citation type="submission" date="2015-01" db="EMBL/GenBank/DDBJ databases">
        <title>Comparative genomics of non-oral Prevotella species.</title>
        <authorList>
            <person name="Accetto T."/>
            <person name="Nograsek B."/>
            <person name="Avgustin G."/>
        </authorList>
    </citation>
    <scope>NUCLEOTIDE SEQUENCE [LARGE SCALE GENOMIC DNA]</scope>
    <source>
        <strain evidence="3 4">P5-119</strain>
    </source>
</reference>
<gene>
    <name evidence="3" type="ORF">ST44_00260</name>
</gene>
<organism evidence="3 4">
    <name type="scientific">Prevotella pectinovora</name>
    <dbReference type="NCBI Taxonomy" id="1602169"/>
    <lineage>
        <taxon>Bacteria</taxon>
        <taxon>Pseudomonadati</taxon>
        <taxon>Bacteroidota</taxon>
        <taxon>Bacteroidia</taxon>
        <taxon>Bacteroidales</taxon>
        <taxon>Prevotellaceae</taxon>
        <taxon>Prevotella</taxon>
    </lineage>
</organism>